<evidence type="ECO:0000256" key="2">
    <source>
        <dbReference type="ARBA" id="ARBA00023015"/>
    </source>
</evidence>
<dbReference type="PANTHER" id="PTHR43133">
    <property type="entry name" value="RNA POLYMERASE ECF-TYPE SIGMA FACTO"/>
    <property type="match status" value="1"/>
</dbReference>
<dbReference type="Gene3D" id="1.10.1740.10">
    <property type="match status" value="1"/>
</dbReference>
<protein>
    <submittedName>
        <fullName evidence="7">Sigma-70 family RNA polymerase sigma factor</fullName>
    </submittedName>
</protein>
<dbReference type="EMBL" id="CP119313">
    <property type="protein sequence ID" value="WEK21338.1"/>
    <property type="molecule type" value="Genomic_DNA"/>
</dbReference>
<dbReference type="Pfam" id="PF08281">
    <property type="entry name" value="Sigma70_r4_2"/>
    <property type="match status" value="1"/>
</dbReference>
<dbReference type="AlphaFoldDB" id="A0AAJ5W9N2"/>
<keyword evidence="4" id="KW-0804">Transcription</keyword>
<evidence type="ECO:0000256" key="4">
    <source>
        <dbReference type="ARBA" id="ARBA00023163"/>
    </source>
</evidence>
<evidence type="ECO:0000313" key="7">
    <source>
        <dbReference type="EMBL" id="WEK21338.1"/>
    </source>
</evidence>
<evidence type="ECO:0000313" key="8">
    <source>
        <dbReference type="Proteomes" id="UP001214530"/>
    </source>
</evidence>
<comment type="similarity">
    <text evidence="1">Belongs to the sigma-70 factor family. ECF subfamily.</text>
</comment>
<name>A0AAJ5W9N2_9SPHI</name>
<sequence length="199" mass="22841">MDTQAIIAADSSLLQQVKQGDHTAFNQLYKLFAKDVFSRIKYLVHDQQIAEELHQDIFLKIWEKRASLNCDVPIRSIVMRNTKSIAIDYYRKAARDQKLKEHLIHTATELYDHLEELIDFKETNAALQSAITKLPPQRLKIFTMCKLEGHSYEQAANEYGVSLSTIKDHMAKAMKSIKEDMVALHPEMLLLLVASTVLL</sequence>
<accession>A0AAJ5W9N2</accession>
<reference evidence="7" key="1">
    <citation type="submission" date="2023-03" db="EMBL/GenBank/DDBJ databases">
        <title>Andean soil-derived lignocellulolytic bacterial consortium as a source of novel taxa and putative plastic-active enzymes.</title>
        <authorList>
            <person name="Diaz-Garcia L."/>
            <person name="Chuvochina M."/>
            <person name="Feuerriegel G."/>
            <person name="Bunk B."/>
            <person name="Sproer C."/>
            <person name="Streit W.R."/>
            <person name="Rodriguez L.M."/>
            <person name="Overmann J."/>
            <person name="Jimenez D.J."/>
        </authorList>
    </citation>
    <scope>NUCLEOTIDE SEQUENCE</scope>
    <source>
        <strain evidence="7">MAG 3858</strain>
    </source>
</reference>
<feature type="domain" description="RNA polymerase sigma-70 region 2" evidence="5">
    <location>
        <begin position="28"/>
        <end position="95"/>
    </location>
</feature>
<organism evidence="7 8">
    <name type="scientific">Candidatus Pedobacter colombiensis</name>
    <dbReference type="NCBI Taxonomy" id="3121371"/>
    <lineage>
        <taxon>Bacteria</taxon>
        <taxon>Pseudomonadati</taxon>
        <taxon>Bacteroidota</taxon>
        <taxon>Sphingobacteriia</taxon>
        <taxon>Sphingobacteriales</taxon>
        <taxon>Sphingobacteriaceae</taxon>
        <taxon>Pedobacter</taxon>
    </lineage>
</organism>
<keyword evidence="3" id="KW-0731">Sigma factor</keyword>
<dbReference type="GO" id="GO:0016987">
    <property type="term" value="F:sigma factor activity"/>
    <property type="evidence" value="ECO:0007669"/>
    <property type="project" value="UniProtKB-KW"/>
</dbReference>
<gene>
    <name evidence="7" type="ORF">P0Y49_09310</name>
</gene>
<dbReference type="InterPro" id="IPR036388">
    <property type="entry name" value="WH-like_DNA-bd_sf"/>
</dbReference>
<dbReference type="InterPro" id="IPR013249">
    <property type="entry name" value="RNA_pol_sigma70_r4_t2"/>
</dbReference>
<dbReference type="SUPFAM" id="SSF88946">
    <property type="entry name" value="Sigma2 domain of RNA polymerase sigma factors"/>
    <property type="match status" value="1"/>
</dbReference>
<evidence type="ECO:0000256" key="3">
    <source>
        <dbReference type="ARBA" id="ARBA00023082"/>
    </source>
</evidence>
<dbReference type="InterPro" id="IPR013325">
    <property type="entry name" value="RNA_pol_sigma_r2"/>
</dbReference>
<dbReference type="PANTHER" id="PTHR43133:SF46">
    <property type="entry name" value="RNA POLYMERASE SIGMA-70 FACTOR ECF SUBFAMILY"/>
    <property type="match status" value="1"/>
</dbReference>
<proteinExistence type="inferred from homology"/>
<dbReference type="Proteomes" id="UP001214530">
    <property type="component" value="Chromosome"/>
</dbReference>
<dbReference type="InterPro" id="IPR013324">
    <property type="entry name" value="RNA_pol_sigma_r3/r4-like"/>
</dbReference>
<dbReference type="GO" id="GO:0006352">
    <property type="term" value="P:DNA-templated transcription initiation"/>
    <property type="evidence" value="ECO:0007669"/>
    <property type="project" value="InterPro"/>
</dbReference>
<dbReference type="Pfam" id="PF04542">
    <property type="entry name" value="Sigma70_r2"/>
    <property type="match status" value="1"/>
</dbReference>
<dbReference type="NCBIfam" id="TIGR02937">
    <property type="entry name" value="sigma70-ECF"/>
    <property type="match status" value="1"/>
</dbReference>
<evidence type="ECO:0000259" key="6">
    <source>
        <dbReference type="Pfam" id="PF08281"/>
    </source>
</evidence>
<dbReference type="Gene3D" id="1.10.10.10">
    <property type="entry name" value="Winged helix-like DNA-binding domain superfamily/Winged helix DNA-binding domain"/>
    <property type="match status" value="1"/>
</dbReference>
<dbReference type="SUPFAM" id="SSF88659">
    <property type="entry name" value="Sigma3 and sigma4 domains of RNA polymerase sigma factors"/>
    <property type="match status" value="1"/>
</dbReference>
<dbReference type="GO" id="GO:0003677">
    <property type="term" value="F:DNA binding"/>
    <property type="evidence" value="ECO:0007669"/>
    <property type="project" value="InterPro"/>
</dbReference>
<dbReference type="InterPro" id="IPR007627">
    <property type="entry name" value="RNA_pol_sigma70_r2"/>
</dbReference>
<evidence type="ECO:0000256" key="1">
    <source>
        <dbReference type="ARBA" id="ARBA00010641"/>
    </source>
</evidence>
<keyword evidence="2" id="KW-0805">Transcription regulation</keyword>
<evidence type="ECO:0000259" key="5">
    <source>
        <dbReference type="Pfam" id="PF04542"/>
    </source>
</evidence>
<dbReference type="InterPro" id="IPR014284">
    <property type="entry name" value="RNA_pol_sigma-70_dom"/>
</dbReference>
<feature type="domain" description="RNA polymerase sigma factor 70 region 4 type 2" evidence="6">
    <location>
        <begin position="126"/>
        <end position="176"/>
    </location>
</feature>
<dbReference type="InterPro" id="IPR039425">
    <property type="entry name" value="RNA_pol_sigma-70-like"/>
</dbReference>